<proteinExistence type="predicted"/>
<dbReference type="EMBL" id="UOFO01000143">
    <property type="protein sequence ID" value="VAW88335.1"/>
    <property type="molecule type" value="Genomic_DNA"/>
</dbReference>
<dbReference type="GO" id="GO:0009289">
    <property type="term" value="C:pilus"/>
    <property type="evidence" value="ECO:0007669"/>
    <property type="project" value="UniProtKB-SubCell"/>
</dbReference>
<dbReference type="Pfam" id="PF05567">
    <property type="entry name" value="T4P_PilY1"/>
    <property type="match status" value="1"/>
</dbReference>
<evidence type="ECO:0000256" key="4">
    <source>
        <dbReference type="ARBA" id="ARBA00023263"/>
    </source>
</evidence>
<feature type="domain" description="PilY1 beta-propeller" evidence="5">
    <location>
        <begin position="632"/>
        <end position="859"/>
    </location>
</feature>
<evidence type="ECO:0000256" key="3">
    <source>
        <dbReference type="ARBA" id="ARBA00022837"/>
    </source>
</evidence>
<evidence type="ECO:0000256" key="1">
    <source>
        <dbReference type="ARBA" id="ARBA00004561"/>
    </source>
</evidence>
<dbReference type="SUPFAM" id="SSF53300">
    <property type="entry name" value="vWA-like"/>
    <property type="match status" value="1"/>
</dbReference>
<keyword evidence="3" id="KW-0106">Calcium</keyword>
<reference evidence="6" key="1">
    <citation type="submission" date="2018-06" db="EMBL/GenBank/DDBJ databases">
        <authorList>
            <person name="Zhirakovskaya E."/>
        </authorList>
    </citation>
    <scope>NUCLEOTIDE SEQUENCE</scope>
</reference>
<keyword evidence="2" id="KW-0479">Metal-binding</keyword>
<evidence type="ECO:0000256" key="2">
    <source>
        <dbReference type="ARBA" id="ARBA00022723"/>
    </source>
</evidence>
<accession>A0A3B0Z4J9</accession>
<dbReference type="InterPro" id="IPR008707">
    <property type="entry name" value="B-propeller_PilY1"/>
</dbReference>
<dbReference type="InterPro" id="IPR036465">
    <property type="entry name" value="vWFA_dom_sf"/>
</dbReference>
<dbReference type="Gene3D" id="3.40.50.410">
    <property type="entry name" value="von Willebrand factor, type A domain"/>
    <property type="match status" value="1"/>
</dbReference>
<dbReference type="GO" id="GO:0046872">
    <property type="term" value="F:metal ion binding"/>
    <property type="evidence" value="ECO:0007669"/>
    <property type="project" value="UniProtKB-KW"/>
</dbReference>
<comment type="subcellular location">
    <subcellularLocation>
        <location evidence="1">Fimbrium</location>
    </subcellularLocation>
</comment>
<dbReference type="InterPro" id="IPR011047">
    <property type="entry name" value="Quinoprotein_ADH-like_sf"/>
</dbReference>
<keyword evidence="4" id="KW-0281">Fimbrium</keyword>
<organism evidence="6">
    <name type="scientific">hydrothermal vent metagenome</name>
    <dbReference type="NCBI Taxonomy" id="652676"/>
    <lineage>
        <taxon>unclassified sequences</taxon>
        <taxon>metagenomes</taxon>
        <taxon>ecological metagenomes</taxon>
    </lineage>
</organism>
<gene>
    <name evidence="6" type="ORF">MNBD_GAMMA16-681</name>
</gene>
<name>A0A3B0Z4J9_9ZZZZ</name>
<protein>
    <submittedName>
        <fullName evidence="6">Type IV fimbrial biogenesis protein PilY1</fullName>
    </submittedName>
</protein>
<evidence type="ECO:0000313" key="6">
    <source>
        <dbReference type="EMBL" id="VAW88335.1"/>
    </source>
</evidence>
<dbReference type="SUPFAM" id="SSF50998">
    <property type="entry name" value="Quinoprotein alcohol dehydrogenase-like"/>
    <property type="match status" value="1"/>
</dbReference>
<dbReference type="AlphaFoldDB" id="A0A3B0Z4J9"/>
<sequence>MNKYTKIISTTFLIVLSYVALAQDTELYVNNVNSGEGARPKVLIIFDNSGSMSNIVPGTQPSYDSSIIYNPQGSINSTRLYWSKSGTPPSENSSEYILVDSNRCASSQGTLNTTGFYTDFSRVWRANKEGKLRWRSVSNNSGTRNSSFIDCYRDYEDQIATNPGSPAQADGYPLSKNSGPYTINHGSSNAKWNSNRTFFTANYMNWYHDSSLGTDRKRIDIAKDVVTNIIGSNPNVDFGMMVFNHNGSGKPSGGRVVRKIDEDMTMAQRDSLKTMVNSLTPFTWTPLCETLYEAYRYFGALGVYYGDDDPLRTPLRDMMAENDGTYISPMGDCQQVYVILMTDGEPTYDTNANGLIGNLPGIGPVSGNRLDELAGWLYANDLDGDSTNGIQRVVTYTVGFTSDQTLLSDTAEKGGGRYYTADSASELSDAFQSALNEILQTDTTFTSPAVAVNSFNRSRSLDDVYIAMFRPQVGPRWAGNLKKLTINSTGTLVDANGVAAIDPATGSIKDTAQTVWSTSPDGGSVLEGGVGALLAARDPSTRVLKTNTGSESALEMFNTSNSNLTNSHFGVATTAERDALINWVRGVDIDDEDEDGSDTDTRPWIVGDPLHSRPLVLNYGARPGYTISNPDMRILMGTNHGVLHMFGASDGAENWAFLPKELLTINDKLRTNASSDAHLYGVDGSTIAYVYDQNNDGTISGSSDKVYLYVGLRRGGNAYYALDITNPDNPIFKWRIDASSTGFSELGQSWSTPIITKIPGFSGPVLVISGGYDTNKDLKGVVGTADSEGRGVYIVNALTGTLIWSATPAANSAINLQVSDLTDSVPSTVSVIDSNSDSLSDRIYFGDTGGNVWRIDMPGNSLPTSSQNTWSMFKVASLGGTTSSTDRRFFNQIDIVQTRSGSLDYDALALGSGNRSHPNNTTVNDRFYMLRDTLTKTAYYGAGGLAVPTTLIEADLYDATSNVIQNGNASEKTVAVDALAVKNGWYIALERSGEKSMSASLTLDGTVYFTTFAPDSSILTCVPVPGEGYLYAVDLHEATAVFEWDSSTSDITKEDRTVSVGGRLPDSVTPHFGEDQVRIIGVGAGEQGKGSYDTGSALTTLGIYWYQETQ</sequence>
<evidence type="ECO:0000259" key="5">
    <source>
        <dbReference type="Pfam" id="PF05567"/>
    </source>
</evidence>